<dbReference type="GO" id="GO:0008654">
    <property type="term" value="P:phospholipid biosynthetic process"/>
    <property type="evidence" value="ECO:0007669"/>
    <property type="project" value="InterPro"/>
</dbReference>
<evidence type="ECO:0008006" key="6">
    <source>
        <dbReference type="Google" id="ProtNLM"/>
    </source>
</evidence>
<evidence type="ECO:0000256" key="2">
    <source>
        <dbReference type="ARBA" id="ARBA00023239"/>
    </source>
</evidence>
<sequence length="481" mass="53636">MAPTIPGLSLPKPLKFLQGRHKSSSSSSRVTTSTLTTSKWSPQHLTAANLAAIHGGEDKPVEKHPKDIPDTSPEDLVKALSYLVEHSADEDVSHGIESYTINLLEIPGLRKLIPGLERLAAKYHIGNFVVVRETGERIFETMPIYARIGMHLLFYGDLEIKLLENKTVKEILKEQSVKQGKIYDSPESVKSILSFIKTYNIDIEELEEPDISKYGCFNDFFYRKLKSDARPVQNLEDPLSACCLADCRLAVYPTVDMAKEFWIKSRLFTLPHLLDVPLSPRSSSLNMRFNGGSLAIFRLAPADYHRFHCPVDAIIEGITWIGYPENEKGGEEKNETQWTAGGPLAQGTYYTVNPQAINQDLPVLESNVRSILYLRFPETIPSDSTQDPKPHPHAGRSIAIVAIGALLVGSIVWTEGGQEKGTLVRRGEELGYFKYGGSTVVVVWERDCMKFDDDLVKNSIEAEPIETLVRVGESLGRLGDR</sequence>
<evidence type="ECO:0000256" key="3">
    <source>
        <dbReference type="SAM" id="MobiDB-lite"/>
    </source>
</evidence>
<evidence type="ECO:0000313" key="5">
    <source>
        <dbReference type="Proteomes" id="UP000559256"/>
    </source>
</evidence>
<feature type="region of interest" description="Disordered" evidence="3">
    <location>
        <begin position="1"/>
        <end position="38"/>
    </location>
</feature>
<dbReference type="InterPro" id="IPR003817">
    <property type="entry name" value="PS_Dcarbxylase"/>
</dbReference>
<protein>
    <recommendedName>
        <fullName evidence="6">Phosphatidylserine decarboxylase</fullName>
    </recommendedName>
</protein>
<keyword evidence="5" id="KW-1185">Reference proteome</keyword>
<dbReference type="EMBL" id="JAACJM010000064">
    <property type="protein sequence ID" value="KAF5353075.1"/>
    <property type="molecule type" value="Genomic_DNA"/>
</dbReference>
<dbReference type="PANTHER" id="PTHR10067:SF17">
    <property type="entry name" value="PHOSPHATIDYLSERINE DECARBOXYLASE PROENZYME 2"/>
    <property type="match status" value="1"/>
</dbReference>
<gene>
    <name evidence="4" type="ORF">D9758_008750</name>
</gene>
<keyword evidence="1" id="KW-0210">Decarboxylase</keyword>
<accession>A0A8H5D3R1</accession>
<organism evidence="4 5">
    <name type="scientific">Tetrapyrgos nigripes</name>
    <dbReference type="NCBI Taxonomy" id="182062"/>
    <lineage>
        <taxon>Eukaryota</taxon>
        <taxon>Fungi</taxon>
        <taxon>Dikarya</taxon>
        <taxon>Basidiomycota</taxon>
        <taxon>Agaricomycotina</taxon>
        <taxon>Agaricomycetes</taxon>
        <taxon>Agaricomycetidae</taxon>
        <taxon>Agaricales</taxon>
        <taxon>Marasmiineae</taxon>
        <taxon>Marasmiaceae</taxon>
        <taxon>Tetrapyrgos</taxon>
    </lineage>
</organism>
<dbReference type="OrthoDB" id="5973539at2759"/>
<comment type="caution">
    <text evidence="4">The sequence shown here is derived from an EMBL/GenBank/DDBJ whole genome shotgun (WGS) entry which is preliminary data.</text>
</comment>
<reference evidence="4 5" key="1">
    <citation type="journal article" date="2020" name="ISME J.">
        <title>Uncovering the hidden diversity of litter-decomposition mechanisms in mushroom-forming fungi.</title>
        <authorList>
            <person name="Floudas D."/>
            <person name="Bentzer J."/>
            <person name="Ahren D."/>
            <person name="Johansson T."/>
            <person name="Persson P."/>
            <person name="Tunlid A."/>
        </authorList>
    </citation>
    <scope>NUCLEOTIDE SEQUENCE [LARGE SCALE GENOMIC DNA]</scope>
    <source>
        <strain evidence="4 5">CBS 291.85</strain>
    </source>
</reference>
<dbReference type="Proteomes" id="UP000559256">
    <property type="component" value="Unassembled WGS sequence"/>
</dbReference>
<name>A0A8H5D3R1_9AGAR</name>
<evidence type="ECO:0000256" key="1">
    <source>
        <dbReference type="ARBA" id="ARBA00022793"/>
    </source>
</evidence>
<dbReference type="AlphaFoldDB" id="A0A8H5D3R1"/>
<proteinExistence type="predicted"/>
<dbReference type="GO" id="GO:0004609">
    <property type="term" value="F:phosphatidylserine decarboxylase activity"/>
    <property type="evidence" value="ECO:0007669"/>
    <property type="project" value="InterPro"/>
</dbReference>
<keyword evidence="2" id="KW-0456">Lyase</keyword>
<dbReference type="PANTHER" id="PTHR10067">
    <property type="entry name" value="PHOSPHATIDYLSERINE DECARBOXYLASE"/>
    <property type="match status" value="1"/>
</dbReference>
<dbReference type="Pfam" id="PF02666">
    <property type="entry name" value="PS_Dcarbxylase"/>
    <property type="match status" value="1"/>
</dbReference>
<evidence type="ECO:0000313" key="4">
    <source>
        <dbReference type="EMBL" id="KAF5353075.1"/>
    </source>
</evidence>
<feature type="compositionally biased region" description="Low complexity" evidence="3">
    <location>
        <begin position="24"/>
        <end position="38"/>
    </location>
</feature>